<feature type="domain" description="Cyclic nucleotide-binding" evidence="4">
    <location>
        <begin position="1"/>
        <end position="122"/>
    </location>
</feature>
<keyword evidence="7" id="KW-1185">Reference proteome</keyword>
<dbReference type="GeneID" id="78275857"/>
<keyword evidence="2" id="KW-0238">DNA-binding</keyword>
<dbReference type="InterPro" id="IPR018490">
    <property type="entry name" value="cNMP-bd_dom_sf"/>
</dbReference>
<dbReference type="SMART" id="SM00419">
    <property type="entry name" value="HTH_CRP"/>
    <property type="match status" value="1"/>
</dbReference>
<dbReference type="GO" id="GO:0003700">
    <property type="term" value="F:DNA-binding transcription factor activity"/>
    <property type="evidence" value="ECO:0007669"/>
    <property type="project" value="TreeGrafter"/>
</dbReference>
<dbReference type="InterPro" id="IPR050397">
    <property type="entry name" value="Env_Response_Regulators"/>
</dbReference>
<gene>
    <name evidence="6" type="ORF">BO225_07890</name>
</gene>
<dbReference type="SUPFAM" id="SSF46785">
    <property type="entry name" value="Winged helix' DNA-binding domain"/>
    <property type="match status" value="1"/>
</dbReference>
<evidence type="ECO:0000256" key="1">
    <source>
        <dbReference type="ARBA" id="ARBA00023015"/>
    </source>
</evidence>
<dbReference type="PROSITE" id="PS51063">
    <property type="entry name" value="HTH_CRP_2"/>
    <property type="match status" value="1"/>
</dbReference>
<protein>
    <recommendedName>
        <fullName evidence="8">Crp/Fnr family transcriptional regulator</fullName>
    </recommendedName>
</protein>
<sequence length="218" mass="24991">MKSEKISQDLLEAFYKVGKLRCFDPGQTIYYQQDYGNTFYYIIKGRVRAYILNQNGKVVTLDVIGEDKIFGASDLFLGGLHTSNIEAVNDVKILEFDLEQLLPYLSKSPQSYLQIIAFLSESLKALSNQIRRLSLLDAQAKIVDFLLEKTASPHPSLDITNSQIPYSHEDIAQSCSLQRVTVSKKLKEMERFGWIELGYRSIKIKDRKALEKYVRSHL</sequence>
<dbReference type="SMART" id="SM00100">
    <property type="entry name" value="cNMP"/>
    <property type="match status" value="1"/>
</dbReference>
<evidence type="ECO:0000256" key="3">
    <source>
        <dbReference type="ARBA" id="ARBA00023163"/>
    </source>
</evidence>
<comment type="caution">
    <text evidence="6">The sequence shown here is derived from an EMBL/GenBank/DDBJ whole genome shotgun (WGS) entry which is preliminary data.</text>
</comment>
<name>A0A1U7NLK4_9FIRM</name>
<dbReference type="EMBL" id="MPKA01000082">
    <property type="protein sequence ID" value="OLU45668.1"/>
    <property type="molecule type" value="Genomic_DNA"/>
</dbReference>
<dbReference type="PANTHER" id="PTHR24567:SF74">
    <property type="entry name" value="HTH-TYPE TRANSCRIPTIONAL REGULATOR ARCR"/>
    <property type="match status" value="1"/>
</dbReference>
<evidence type="ECO:0000313" key="7">
    <source>
        <dbReference type="Proteomes" id="UP000186705"/>
    </source>
</evidence>
<dbReference type="Proteomes" id="UP000186705">
    <property type="component" value="Unassembled WGS sequence"/>
</dbReference>
<keyword evidence="3" id="KW-0804">Transcription</keyword>
<dbReference type="InterPro" id="IPR012318">
    <property type="entry name" value="HTH_CRP"/>
</dbReference>
<evidence type="ECO:0000259" key="4">
    <source>
        <dbReference type="PROSITE" id="PS50042"/>
    </source>
</evidence>
<dbReference type="Pfam" id="PF13545">
    <property type="entry name" value="HTH_Crp_2"/>
    <property type="match status" value="1"/>
</dbReference>
<dbReference type="CDD" id="cd00038">
    <property type="entry name" value="CAP_ED"/>
    <property type="match status" value="1"/>
</dbReference>
<dbReference type="PROSITE" id="PS50042">
    <property type="entry name" value="CNMP_BINDING_3"/>
    <property type="match status" value="1"/>
</dbReference>
<evidence type="ECO:0000259" key="5">
    <source>
        <dbReference type="PROSITE" id="PS51063"/>
    </source>
</evidence>
<feature type="domain" description="HTH crp-type" evidence="5">
    <location>
        <begin position="136"/>
        <end position="208"/>
    </location>
</feature>
<dbReference type="PANTHER" id="PTHR24567">
    <property type="entry name" value="CRP FAMILY TRANSCRIPTIONAL REGULATORY PROTEIN"/>
    <property type="match status" value="1"/>
</dbReference>
<keyword evidence="1" id="KW-0805">Transcription regulation</keyword>
<dbReference type="RefSeq" id="WP_076341722.1">
    <property type="nucleotide sequence ID" value="NZ_CAMRDH010000030.1"/>
</dbReference>
<dbReference type="InterPro" id="IPR036390">
    <property type="entry name" value="WH_DNA-bd_sf"/>
</dbReference>
<dbReference type="InterPro" id="IPR036388">
    <property type="entry name" value="WH-like_DNA-bd_sf"/>
</dbReference>
<dbReference type="GO" id="GO:0003677">
    <property type="term" value="F:DNA binding"/>
    <property type="evidence" value="ECO:0007669"/>
    <property type="project" value="UniProtKB-KW"/>
</dbReference>
<dbReference type="AlphaFoldDB" id="A0A1U7NLK4"/>
<proteinExistence type="predicted"/>
<dbReference type="InterPro" id="IPR000595">
    <property type="entry name" value="cNMP-bd_dom"/>
</dbReference>
<dbReference type="SUPFAM" id="SSF51206">
    <property type="entry name" value="cAMP-binding domain-like"/>
    <property type="match status" value="1"/>
</dbReference>
<dbReference type="GO" id="GO:0005829">
    <property type="term" value="C:cytosol"/>
    <property type="evidence" value="ECO:0007669"/>
    <property type="project" value="TreeGrafter"/>
</dbReference>
<organism evidence="6 7">
    <name type="scientific">Dubosiella newyorkensis</name>
    <dbReference type="NCBI Taxonomy" id="1862672"/>
    <lineage>
        <taxon>Bacteria</taxon>
        <taxon>Bacillati</taxon>
        <taxon>Bacillota</taxon>
        <taxon>Erysipelotrichia</taxon>
        <taxon>Erysipelotrichales</taxon>
        <taxon>Erysipelotrichaceae</taxon>
        <taxon>Dubosiella</taxon>
    </lineage>
</organism>
<dbReference type="InterPro" id="IPR014710">
    <property type="entry name" value="RmlC-like_jellyroll"/>
</dbReference>
<evidence type="ECO:0008006" key="8">
    <source>
        <dbReference type="Google" id="ProtNLM"/>
    </source>
</evidence>
<dbReference type="STRING" id="1862672.BO225_07890"/>
<evidence type="ECO:0000256" key="2">
    <source>
        <dbReference type="ARBA" id="ARBA00023125"/>
    </source>
</evidence>
<dbReference type="OrthoDB" id="8254501at2"/>
<dbReference type="Pfam" id="PF00027">
    <property type="entry name" value="cNMP_binding"/>
    <property type="match status" value="1"/>
</dbReference>
<dbReference type="Gene3D" id="2.60.120.10">
    <property type="entry name" value="Jelly Rolls"/>
    <property type="match status" value="1"/>
</dbReference>
<accession>A0A1U7NLK4</accession>
<evidence type="ECO:0000313" key="6">
    <source>
        <dbReference type="EMBL" id="OLU45668.1"/>
    </source>
</evidence>
<reference evidence="6 7" key="1">
    <citation type="submission" date="2016-11" db="EMBL/GenBank/DDBJ databases">
        <title>Description of two novel members of the family Erysipelotrichaceae: Ileibacterium lipovorans gen. nov., sp. nov. and Dubosiella newyorkensis, gen. nov., sp. nov.</title>
        <authorList>
            <person name="Cox L.M."/>
            <person name="Sohn J."/>
            <person name="Tyrrell K.L."/>
            <person name="Citron D.M."/>
            <person name="Lawson P.A."/>
            <person name="Patel N.B."/>
            <person name="Iizumi T."/>
            <person name="Perez-Perez G.I."/>
            <person name="Goldstein E.J."/>
            <person name="Blaser M.J."/>
        </authorList>
    </citation>
    <scope>NUCLEOTIDE SEQUENCE [LARGE SCALE GENOMIC DNA]</scope>
    <source>
        <strain evidence="6 7">NYU-BL-A4</strain>
    </source>
</reference>
<dbReference type="Gene3D" id="1.10.10.10">
    <property type="entry name" value="Winged helix-like DNA-binding domain superfamily/Winged helix DNA-binding domain"/>
    <property type="match status" value="1"/>
</dbReference>